<dbReference type="EMBL" id="JABCRI010000002">
    <property type="protein sequence ID" value="KAF8411037.1"/>
    <property type="molecule type" value="Genomic_DNA"/>
</dbReference>
<keyword evidence="5" id="KW-1185">Reference proteome</keyword>
<evidence type="ECO:0000259" key="3">
    <source>
        <dbReference type="Pfam" id="PF21864"/>
    </source>
</evidence>
<dbReference type="OrthoDB" id="1913091at2759"/>
<feature type="compositionally biased region" description="Basic and acidic residues" evidence="2">
    <location>
        <begin position="426"/>
        <end position="470"/>
    </location>
</feature>
<gene>
    <name evidence="4" type="ORF">HHK36_003576</name>
</gene>
<evidence type="ECO:0000256" key="2">
    <source>
        <dbReference type="SAM" id="MobiDB-lite"/>
    </source>
</evidence>
<accession>A0A834ZYM6</accession>
<feature type="region of interest" description="Disordered" evidence="2">
    <location>
        <begin position="300"/>
        <end position="325"/>
    </location>
</feature>
<sequence length="588" mass="67390">MAMAFLGRTLLTKQTLTLIFSRTFTAPSLSVCRFALASRSSFHLLRLRPLVALTEFRHFQPEIGLQCFATLQTSSSSLNDPNPNCTYRPPRETIVLEGCDYEHWLVLMEKPVGEPERDELINSYFKTLATVLGSEDGGYVALYVNCSANRYHVQMRQNTEWMLPPNNLRIVVEIQIIFFFEEESRKSIYSVSTRHYYAFGCIVSEEIACKINELPGVRWALPDSYVDPKNKDYGAIKLLDLLCLLLPLGTFQAVPYDPKYHEEWVRDNNPVPNLGDGPPNRDMQNSMPNMGGMPNRDAERNAGWSNNMPNRDAGPNAGWSNNILNRDAEPNETQQKAGEEVDDVEFKENIRRKRPNPPKTLTVHSFIKKEAIADKLFALYKNENIELDVDEFGQDNSELINMDMDLGEPFIDGKAVPYDPKYHEEWVRNNSPRQKDRPRNFDRSRNFERRENMPKLDFRSREMPPLRNRDMQNSVPNLGGGPPNRDMQNSMPNMGGMPNTDAERNAGWSNNMPNRDAGNMPNRDFQNRDGPYSGGMPNQSREMPSGAMPNRDYQNNYTSNRDMPSGNPLPGTTYPRKRYAPTTNRDYQ</sequence>
<dbReference type="Pfam" id="PF21864">
    <property type="entry name" value="MORF_dom"/>
    <property type="match status" value="2"/>
</dbReference>
<feature type="domain" description="MORF/ORRM1/DAG-like MORF" evidence="3">
    <location>
        <begin position="181"/>
        <end position="235"/>
    </location>
</feature>
<protein>
    <recommendedName>
        <fullName evidence="3">MORF/ORRM1/DAG-like MORF domain-containing protein</fullName>
    </recommendedName>
</protein>
<evidence type="ECO:0000313" key="4">
    <source>
        <dbReference type="EMBL" id="KAF8411037.1"/>
    </source>
</evidence>
<dbReference type="AlphaFoldDB" id="A0A834ZYM6"/>
<reference evidence="4 5" key="1">
    <citation type="submission" date="2020-04" db="EMBL/GenBank/DDBJ databases">
        <title>Plant Genome Project.</title>
        <authorList>
            <person name="Zhang R.-G."/>
        </authorList>
    </citation>
    <scope>NUCLEOTIDE SEQUENCE [LARGE SCALE GENOMIC DNA]</scope>
    <source>
        <strain evidence="4">YNK0</strain>
        <tissue evidence="4">Leaf</tissue>
    </source>
</reference>
<keyword evidence="1" id="KW-0809">Transit peptide</keyword>
<dbReference type="PANTHER" id="PTHR31346">
    <property type="entry name" value="MULTIPLE ORGANELLAR RNA EDITING FACTOR 2, CHLOROPLASTIC-RELATED-RELATED"/>
    <property type="match status" value="1"/>
</dbReference>
<proteinExistence type="predicted"/>
<dbReference type="InterPro" id="IPR054059">
    <property type="entry name" value="MORF/ORRM1/DAG-like_MORF"/>
</dbReference>
<name>A0A834ZYM6_TETSI</name>
<feature type="compositionally biased region" description="Polar residues" evidence="2">
    <location>
        <begin position="552"/>
        <end position="562"/>
    </location>
</feature>
<dbReference type="InterPro" id="IPR039206">
    <property type="entry name" value="MORF/ORRM1/DAG-like"/>
</dbReference>
<dbReference type="GO" id="GO:0016554">
    <property type="term" value="P:cytidine to uridine editing"/>
    <property type="evidence" value="ECO:0007669"/>
    <property type="project" value="InterPro"/>
</dbReference>
<dbReference type="Proteomes" id="UP000655225">
    <property type="component" value="Unassembled WGS sequence"/>
</dbReference>
<dbReference type="GO" id="GO:0080156">
    <property type="term" value="P:mitochondrial mRNA modification"/>
    <property type="evidence" value="ECO:0007669"/>
    <property type="project" value="TreeGrafter"/>
</dbReference>
<evidence type="ECO:0000256" key="1">
    <source>
        <dbReference type="ARBA" id="ARBA00022946"/>
    </source>
</evidence>
<feature type="domain" description="MORF/ORRM1/DAG-like MORF" evidence="3">
    <location>
        <begin position="101"/>
        <end position="150"/>
    </location>
</feature>
<dbReference type="GO" id="GO:0005739">
    <property type="term" value="C:mitochondrion"/>
    <property type="evidence" value="ECO:0007669"/>
    <property type="project" value="TreeGrafter"/>
</dbReference>
<feature type="region of interest" description="Disordered" evidence="2">
    <location>
        <begin position="426"/>
        <end position="588"/>
    </location>
</feature>
<comment type="caution">
    <text evidence="4">The sequence shown here is derived from an EMBL/GenBank/DDBJ whole genome shotgun (WGS) entry which is preliminary data.</text>
</comment>
<evidence type="ECO:0000313" key="5">
    <source>
        <dbReference type="Proteomes" id="UP000655225"/>
    </source>
</evidence>
<dbReference type="PANTHER" id="PTHR31346:SF4">
    <property type="entry name" value="MULTIPLE ORGANELLAR RNA EDITING FACTOR 8, CHLOROPLASTIC_MITOCHONDRIAL"/>
    <property type="match status" value="1"/>
</dbReference>
<organism evidence="4 5">
    <name type="scientific">Tetracentron sinense</name>
    <name type="common">Spur-leaf</name>
    <dbReference type="NCBI Taxonomy" id="13715"/>
    <lineage>
        <taxon>Eukaryota</taxon>
        <taxon>Viridiplantae</taxon>
        <taxon>Streptophyta</taxon>
        <taxon>Embryophyta</taxon>
        <taxon>Tracheophyta</taxon>
        <taxon>Spermatophyta</taxon>
        <taxon>Magnoliopsida</taxon>
        <taxon>Trochodendrales</taxon>
        <taxon>Trochodendraceae</taxon>
        <taxon>Tetracentron</taxon>
    </lineage>
</organism>